<feature type="transmembrane region" description="Helical" evidence="2">
    <location>
        <begin position="185"/>
        <end position="205"/>
    </location>
</feature>
<feature type="transmembrane region" description="Helical" evidence="2">
    <location>
        <begin position="128"/>
        <end position="146"/>
    </location>
</feature>
<proteinExistence type="predicted"/>
<feature type="transmembrane region" description="Helical" evidence="2">
    <location>
        <begin position="12"/>
        <end position="35"/>
    </location>
</feature>
<protein>
    <submittedName>
        <fullName evidence="3">Na+-driven multidrug efflux pump</fullName>
    </submittedName>
</protein>
<dbReference type="KEGG" id="ome:OLMES_3820"/>
<feature type="transmembrane region" description="Helical" evidence="2">
    <location>
        <begin position="47"/>
        <end position="65"/>
    </location>
</feature>
<feature type="transmembrane region" description="Helical" evidence="2">
    <location>
        <begin position="86"/>
        <end position="108"/>
    </location>
</feature>
<reference evidence="3 4" key="1">
    <citation type="submission" date="2017-05" db="EMBL/GenBank/DDBJ databases">
        <title>Genomic insights into alkan degradation activity of Oleiphilus messinensis.</title>
        <authorList>
            <person name="Kozyavkin S.A."/>
            <person name="Slesarev A.I."/>
            <person name="Golyshin P.N."/>
            <person name="Korzhenkov A."/>
            <person name="Golyshina O.N."/>
            <person name="Toshchakov S.V."/>
        </authorList>
    </citation>
    <scope>NUCLEOTIDE SEQUENCE [LARGE SCALE GENOMIC DNA]</scope>
    <source>
        <strain evidence="3 4">ME102</strain>
    </source>
</reference>
<gene>
    <name evidence="3" type="ORF">OLMES_3820</name>
</gene>
<evidence type="ECO:0000313" key="4">
    <source>
        <dbReference type="Proteomes" id="UP000196027"/>
    </source>
</evidence>
<dbReference type="RefSeq" id="WP_087462692.1">
    <property type="nucleotide sequence ID" value="NZ_CP021425.1"/>
</dbReference>
<feature type="transmembrane region" description="Helical" evidence="2">
    <location>
        <begin position="360"/>
        <end position="377"/>
    </location>
</feature>
<dbReference type="PANTHER" id="PTHR43298:SF2">
    <property type="entry name" value="FMN_FAD EXPORTER YEEO-RELATED"/>
    <property type="match status" value="1"/>
</dbReference>
<feature type="transmembrane region" description="Helical" evidence="2">
    <location>
        <begin position="398"/>
        <end position="416"/>
    </location>
</feature>
<dbReference type="InterPro" id="IPR002528">
    <property type="entry name" value="MATE_fam"/>
</dbReference>
<dbReference type="CDD" id="cd13131">
    <property type="entry name" value="MATE_NorM_like"/>
    <property type="match status" value="1"/>
</dbReference>
<dbReference type="NCBIfam" id="TIGR00797">
    <property type="entry name" value="matE"/>
    <property type="match status" value="1"/>
</dbReference>
<keyword evidence="2" id="KW-0812">Transmembrane</keyword>
<feature type="transmembrane region" description="Helical" evidence="2">
    <location>
        <begin position="158"/>
        <end position="179"/>
    </location>
</feature>
<name>A0A1Y0IC66_9GAMM</name>
<dbReference type="Proteomes" id="UP000196027">
    <property type="component" value="Chromosome"/>
</dbReference>
<dbReference type="AlphaFoldDB" id="A0A1Y0IC66"/>
<dbReference type="GO" id="GO:0015297">
    <property type="term" value="F:antiporter activity"/>
    <property type="evidence" value="ECO:0007669"/>
    <property type="project" value="InterPro"/>
</dbReference>
<accession>A0A1Y0IC66</accession>
<feature type="transmembrane region" description="Helical" evidence="2">
    <location>
        <begin position="321"/>
        <end position="340"/>
    </location>
</feature>
<keyword evidence="2" id="KW-0472">Membrane</keyword>
<keyword evidence="2" id="KW-1133">Transmembrane helix</keyword>
<dbReference type="GO" id="GO:0042910">
    <property type="term" value="F:xenobiotic transmembrane transporter activity"/>
    <property type="evidence" value="ECO:0007669"/>
    <property type="project" value="InterPro"/>
</dbReference>
<feature type="transmembrane region" description="Helical" evidence="2">
    <location>
        <begin position="422"/>
        <end position="444"/>
    </location>
</feature>
<evidence type="ECO:0000256" key="1">
    <source>
        <dbReference type="ARBA" id="ARBA00022448"/>
    </source>
</evidence>
<evidence type="ECO:0000256" key="2">
    <source>
        <dbReference type="SAM" id="Phobius"/>
    </source>
</evidence>
<dbReference type="Pfam" id="PF01554">
    <property type="entry name" value="MatE"/>
    <property type="match status" value="2"/>
</dbReference>
<feature type="transmembrane region" description="Helical" evidence="2">
    <location>
        <begin position="231"/>
        <end position="258"/>
    </location>
</feature>
<keyword evidence="4" id="KW-1185">Reference proteome</keyword>
<dbReference type="EMBL" id="CP021425">
    <property type="protein sequence ID" value="ARU57840.1"/>
    <property type="molecule type" value="Genomic_DNA"/>
</dbReference>
<sequence length="460" mass="49715">MFRLVEVGKLAAPLAMAQFAQSIMVFSDTVILGLIGIDALAGGSLGALIYQFFLLIFSGIFFAAANETAVLHGKRNFPAITRLLKAGSVLCIGFTVLVWLLIEFIPMLLPHIGQTENNITTASEYLDAANWISLPAFAFMLLRCIASGLGITQPIMKIMLVCALMNVPISYVLGCGLYGFEGYGISGVAWATALMTYTMLFWLGFELLQHPTTRSILANWKRSHSTRQDYAIFWSLGVPIALAIIMEMGLFTSASLLAGTLGTLALAANQICLNIATVSFNIYIGIAQATAIKVGFNYGLSQSPEQGDPKAIESARRYGRAGLKLGLITASVSATLMFFFPELWVKLFTLNSTESRLDELMVLAASLLGVAALFQLADCSQVIAMHALRAFKLGTSPTLISIFGYWVIGFPAAWLLKDEFGLIGIWSGMGAGLLFTAITLTLLLERTATQKARSIMECTT</sequence>
<dbReference type="InterPro" id="IPR050222">
    <property type="entry name" value="MATE_MdtK"/>
</dbReference>
<dbReference type="PANTHER" id="PTHR43298">
    <property type="entry name" value="MULTIDRUG RESISTANCE PROTEIN NORM-RELATED"/>
    <property type="match status" value="1"/>
</dbReference>
<evidence type="ECO:0000313" key="3">
    <source>
        <dbReference type="EMBL" id="ARU57840.1"/>
    </source>
</evidence>
<dbReference type="GO" id="GO:0005886">
    <property type="term" value="C:plasma membrane"/>
    <property type="evidence" value="ECO:0007669"/>
    <property type="project" value="TreeGrafter"/>
</dbReference>
<dbReference type="OrthoDB" id="9780160at2"/>
<organism evidence="3 4">
    <name type="scientific">Oleiphilus messinensis</name>
    <dbReference type="NCBI Taxonomy" id="141451"/>
    <lineage>
        <taxon>Bacteria</taxon>
        <taxon>Pseudomonadati</taxon>
        <taxon>Pseudomonadota</taxon>
        <taxon>Gammaproteobacteria</taxon>
        <taxon>Oceanospirillales</taxon>
        <taxon>Oleiphilaceae</taxon>
        <taxon>Oleiphilus</taxon>
    </lineage>
</organism>
<keyword evidence="1" id="KW-0813">Transport</keyword>